<evidence type="ECO:0000259" key="6">
    <source>
        <dbReference type="PROSITE" id="PS50118"/>
    </source>
</evidence>
<feature type="DNA-binding region" description="HMG box" evidence="4">
    <location>
        <begin position="148"/>
        <end position="217"/>
    </location>
</feature>
<evidence type="ECO:0000256" key="2">
    <source>
        <dbReference type="ARBA" id="ARBA00023125"/>
    </source>
</evidence>
<dbReference type="PROSITE" id="PS50118">
    <property type="entry name" value="HMG_BOX_2"/>
    <property type="match status" value="2"/>
</dbReference>
<organism evidence="7 8">
    <name type="scientific">Chloropicon roscoffensis</name>
    <dbReference type="NCBI Taxonomy" id="1461544"/>
    <lineage>
        <taxon>Eukaryota</taxon>
        <taxon>Viridiplantae</taxon>
        <taxon>Chlorophyta</taxon>
        <taxon>Chloropicophyceae</taxon>
        <taxon>Chloropicales</taxon>
        <taxon>Chloropicaceae</taxon>
        <taxon>Chloropicon</taxon>
    </lineage>
</organism>
<feature type="DNA-binding region" description="HMG box" evidence="4">
    <location>
        <begin position="231"/>
        <end position="294"/>
    </location>
</feature>
<feature type="domain" description="HMG box" evidence="6">
    <location>
        <begin position="148"/>
        <end position="217"/>
    </location>
</feature>
<dbReference type="InterPro" id="IPR031061">
    <property type="entry name" value="HMGB_plant"/>
</dbReference>
<dbReference type="PANTHER" id="PTHR46261:SF18">
    <property type="entry name" value="DNA-BINDING PROTEIN MNB1B"/>
    <property type="match status" value="1"/>
</dbReference>
<keyword evidence="8" id="KW-1185">Reference proteome</keyword>
<feature type="compositionally biased region" description="Basic residues" evidence="5">
    <location>
        <begin position="97"/>
        <end position="123"/>
    </location>
</feature>
<evidence type="ECO:0000256" key="1">
    <source>
        <dbReference type="ARBA" id="ARBA00004123"/>
    </source>
</evidence>
<comment type="subcellular location">
    <subcellularLocation>
        <location evidence="1">Nucleus</location>
    </subcellularLocation>
</comment>
<dbReference type="SMART" id="SM00398">
    <property type="entry name" value="HMG"/>
    <property type="match status" value="2"/>
</dbReference>
<dbReference type="InterPro" id="IPR009071">
    <property type="entry name" value="HMG_box_dom"/>
</dbReference>
<dbReference type="AlphaFoldDB" id="A0AAX4PL27"/>
<dbReference type="Proteomes" id="UP001472866">
    <property type="component" value="Chromosome 16"/>
</dbReference>
<evidence type="ECO:0000313" key="8">
    <source>
        <dbReference type="Proteomes" id="UP001472866"/>
    </source>
</evidence>
<dbReference type="SUPFAM" id="SSF47095">
    <property type="entry name" value="HMG-box"/>
    <property type="match status" value="2"/>
</dbReference>
<feature type="domain" description="HMG box" evidence="6">
    <location>
        <begin position="231"/>
        <end position="294"/>
    </location>
</feature>
<name>A0AAX4PL27_9CHLO</name>
<dbReference type="GO" id="GO:0003677">
    <property type="term" value="F:DNA binding"/>
    <property type="evidence" value="ECO:0007669"/>
    <property type="project" value="UniProtKB-UniRule"/>
</dbReference>
<dbReference type="Gene3D" id="1.10.30.10">
    <property type="entry name" value="High mobility group box domain"/>
    <property type="match status" value="2"/>
</dbReference>
<protein>
    <submittedName>
        <fullName evidence="7">High mobility group-T protein</fullName>
    </submittedName>
</protein>
<accession>A0AAX4PL27</accession>
<evidence type="ECO:0000256" key="3">
    <source>
        <dbReference type="ARBA" id="ARBA00023242"/>
    </source>
</evidence>
<dbReference type="EMBL" id="CP151516">
    <property type="protein sequence ID" value="WZN66720.1"/>
    <property type="molecule type" value="Genomic_DNA"/>
</dbReference>
<dbReference type="Pfam" id="PF00505">
    <property type="entry name" value="HMG_box"/>
    <property type="match status" value="2"/>
</dbReference>
<reference evidence="7 8" key="1">
    <citation type="submission" date="2024-03" db="EMBL/GenBank/DDBJ databases">
        <title>Complete genome sequence of the green alga Chloropicon roscoffensis RCC1871.</title>
        <authorList>
            <person name="Lemieux C."/>
            <person name="Pombert J.-F."/>
            <person name="Otis C."/>
            <person name="Turmel M."/>
        </authorList>
    </citation>
    <scope>NUCLEOTIDE SEQUENCE [LARGE SCALE GENOMIC DNA]</scope>
    <source>
        <strain evidence="7 8">RCC1871</strain>
    </source>
</reference>
<feature type="region of interest" description="Disordered" evidence="5">
    <location>
        <begin position="68"/>
        <end position="150"/>
    </location>
</feature>
<evidence type="ECO:0000256" key="4">
    <source>
        <dbReference type="PROSITE-ProRule" id="PRU00267"/>
    </source>
</evidence>
<keyword evidence="2 4" id="KW-0238">DNA-binding</keyword>
<dbReference type="GO" id="GO:0005634">
    <property type="term" value="C:nucleus"/>
    <property type="evidence" value="ECO:0007669"/>
    <property type="project" value="UniProtKB-SubCell"/>
</dbReference>
<gene>
    <name evidence="7" type="ORF">HKI87_16g82900</name>
</gene>
<sequence length="318" mass="35840">MADQHTGNQDPRQIPGSPYGFPQYPGGVYAANQMSNLGYHPTHPAVIGAQNEAVLAGYQAMTGMIPPLHPGAPGLRPRIDPTQDLQLAGGSGLRGTTKGKKKPKKKVPKKKPKKKKPAKKKPAKKAEKAKPKITKSGRKKRERDPAAPKRARTAFNYFLDDFRAQFKIDHPETKGIVEVTKAGSAAWKALDREKRDVYESKAKESQRKYAEAKQAYIESGGPTKFKYVNGPHRPPTAYFIFLHNFRKDYFAAHSGMKVVSELSKEAGLKWRNLTPEERKFFEEKGKAVKEEYYKIKAMTTEERISYLETDKDPYAKFF</sequence>
<proteinExistence type="predicted"/>
<keyword evidence="3 4" id="KW-0539">Nucleus</keyword>
<evidence type="ECO:0000313" key="7">
    <source>
        <dbReference type="EMBL" id="WZN66720.1"/>
    </source>
</evidence>
<feature type="region of interest" description="Disordered" evidence="5">
    <location>
        <begin position="1"/>
        <end position="22"/>
    </location>
</feature>
<feature type="compositionally biased region" description="Basic residues" evidence="5">
    <location>
        <begin position="131"/>
        <end position="141"/>
    </location>
</feature>
<dbReference type="CDD" id="cd00084">
    <property type="entry name" value="HMG-box_SF"/>
    <property type="match status" value="1"/>
</dbReference>
<dbReference type="InterPro" id="IPR036910">
    <property type="entry name" value="HMG_box_dom_sf"/>
</dbReference>
<evidence type="ECO:0000256" key="5">
    <source>
        <dbReference type="SAM" id="MobiDB-lite"/>
    </source>
</evidence>
<dbReference type="PANTHER" id="PTHR46261">
    <property type="entry name" value="HIGH MOBILITY GROUP B PROTEIN 4-RELATED"/>
    <property type="match status" value="1"/>
</dbReference>
<feature type="compositionally biased region" description="Polar residues" evidence="5">
    <location>
        <begin position="1"/>
        <end position="11"/>
    </location>
</feature>